<dbReference type="OrthoDB" id="9795403at2"/>
<dbReference type="NCBIfam" id="TIGR00969">
    <property type="entry name" value="3a0106s02"/>
    <property type="match status" value="1"/>
</dbReference>
<evidence type="ECO:0000256" key="1">
    <source>
        <dbReference type="ARBA" id="ARBA00004651"/>
    </source>
</evidence>
<feature type="transmembrane region" description="Helical" evidence="9">
    <location>
        <begin position="20"/>
        <end position="44"/>
    </location>
</feature>
<dbReference type="SUPFAM" id="SSF161098">
    <property type="entry name" value="MetI-like"/>
    <property type="match status" value="1"/>
</dbReference>
<dbReference type="InterPro" id="IPR005667">
    <property type="entry name" value="Sulph_transpt2"/>
</dbReference>
<keyword evidence="7 9" id="KW-0472">Membrane</keyword>
<proteinExistence type="predicted"/>
<evidence type="ECO:0000256" key="8">
    <source>
        <dbReference type="ARBA" id="ARBA00025323"/>
    </source>
</evidence>
<evidence type="ECO:0000256" key="7">
    <source>
        <dbReference type="ARBA" id="ARBA00023136"/>
    </source>
</evidence>
<dbReference type="PATRIC" id="fig|52.7.peg.1348"/>
<evidence type="ECO:0000256" key="6">
    <source>
        <dbReference type="ARBA" id="ARBA00023032"/>
    </source>
</evidence>
<accession>A0A0K1E8D7</accession>
<protein>
    <submittedName>
        <fullName evidence="11">Sulfate/thiosulfate transporter permease subunit</fullName>
    </submittedName>
</protein>
<dbReference type="Pfam" id="PF00528">
    <property type="entry name" value="BPD_transp_1"/>
    <property type="match status" value="1"/>
</dbReference>
<dbReference type="GO" id="GO:0015419">
    <property type="term" value="F:ABC-type sulfate transporter activity"/>
    <property type="evidence" value="ECO:0007669"/>
    <property type="project" value="InterPro"/>
</dbReference>
<dbReference type="InterPro" id="IPR000515">
    <property type="entry name" value="MetI-like"/>
</dbReference>
<dbReference type="PROSITE" id="PS50928">
    <property type="entry name" value="ABC_TM1"/>
    <property type="match status" value="1"/>
</dbReference>
<dbReference type="PANTHER" id="PTHR30406:SF1">
    <property type="entry name" value="SULFATE TRANSPORT SYSTEM PERMEASE PROTEIN CYSW"/>
    <property type="match status" value="1"/>
</dbReference>
<gene>
    <name evidence="11" type="primary">cysW</name>
    <name evidence="11" type="ORF">CMC5_012660</name>
</gene>
<dbReference type="InterPro" id="IPR035906">
    <property type="entry name" value="MetI-like_sf"/>
</dbReference>
<reference evidence="11 12" key="1">
    <citation type="submission" date="2015-07" db="EMBL/GenBank/DDBJ databases">
        <title>Genome analysis of myxobacterium Chondromyces crocatus Cm c5 reveals a high potential for natural compound synthesis and the genetic basis for the loss of fruiting body formation.</title>
        <authorList>
            <person name="Zaburannyi N."/>
            <person name="Bunk B."/>
            <person name="Maier J."/>
            <person name="Overmann J."/>
            <person name="Mueller R."/>
        </authorList>
    </citation>
    <scope>NUCLEOTIDE SEQUENCE [LARGE SCALE GENOMIC DNA]</scope>
    <source>
        <strain evidence="11 12">Cm c5</strain>
    </source>
</reference>
<keyword evidence="6" id="KW-0764">Sulfate transport</keyword>
<evidence type="ECO:0000313" key="12">
    <source>
        <dbReference type="Proteomes" id="UP000067626"/>
    </source>
</evidence>
<keyword evidence="12" id="KW-1185">Reference proteome</keyword>
<evidence type="ECO:0000256" key="4">
    <source>
        <dbReference type="ARBA" id="ARBA00022692"/>
    </source>
</evidence>
<comment type="function">
    <text evidence="8">Part of the ABC transporter complex CysAWTP (TC 3.A.1.6.1) involved in sulfate/thiosulfate import. Probably responsible for the translocation of the substrate across the membrane.</text>
</comment>
<dbReference type="AlphaFoldDB" id="A0A0K1E8D7"/>
<dbReference type="KEGG" id="ccro:CMC5_012660"/>
<evidence type="ECO:0000256" key="5">
    <source>
        <dbReference type="ARBA" id="ARBA00022989"/>
    </source>
</evidence>
<dbReference type="STRING" id="52.CMC5_012660"/>
<dbReference type="Proteomes" id="UP000067626">
    <property type="component" value="Chromosome"/>
</dbReference>
<feature type="transmembrane region" description="Helical" evidence="9">
    <location>
        <begin position="102"/>
        <end position="120"/>
    </location>
</feature>
<dbReference type="CDD" id="cd06261">
    <property type="entry name" value="TM_PBP2"/>
    <property type="match status" value="1"/>
</dbReference>
<dbReference type="Gene3D" id="1.10.3720.10">
    <property type="entry name" value="MetI-like"/>
    <property type="match status" value="1"/>
</dbReference>
<feature type="transmembrane region" description="Helical" evidence="9">
    <location>
        <begin position="247"/>
        <end position="267"/>
    </location>
</feature>
<feature type="transmembrane region" description="Helical" evidence="9">
    <location>
        <begin position="140"/>
        <end position="160"/>
    </location>
</feature>
<evidence type="ECO:0000313" key="11">
    <source>
        <dbReference type="EMBL" id="AKT37136.1"/>
    </source>
</evidence>
<dbReference type="EMBL" id="CP012159">
    <property type="protein sequence ID" value="AKT37136.1"/>
    <property type="molecule type" value="Genomic_DNA"/>
</dbReference>
<evidence type="ECO:0000256" key="9">
    <source>
        <dbReference type="SAM" id="Phobius"/>
    </source>
</evidence>
<comment type="subcellular location">
    <subcellularLocation>
        <location evidence="1">Cell membrane</location>
        <topology evidence="1">Multi-pass membrane protein</topology>
    </subcellularLocation>
</comment>
<keyword evidence="5 9" id="KW-1133">Transmembrane helix</keyword>
<name>A0A0K1E8D7_CHOCO</name>
<evidence type="ECO:0000256" key="3">
    <source>
        <dbReference type="ARBA" id="ARBA00022448"/>
    </source>
</evidence>
<dbReference type="PANTHER" id="PTHR30406">
    <property type="entry name" value="SULFATE TRANSPORT SYSTEM PERMEASE PROTEIN"/>
    <property type="match status" value="1"/>
</dbReference>
<organism evidence="11 12">
    <name type="scientific">Chondromyces crocatus</name>
    <dbReference type="NCBI Taxonomy" id="52"/>
    <lineage>
        <taxon>Bacteria</taxon>
        <taxon>Pseudomonadati</taxon>
        <taxon>Myxococcota</taxon>
        <taxon>Polyangia</taxon>
        <taxon>Polyangiales</taxon>
        <taxon>Polyangiaceae</taxon>
        <taxon>Chondromyces</taxon>
    </lineage>
</organism>
<keyword evidence="4 9" id="KW-0812">Transmembrane</keyword>
<evidence type="ECO:0000256" key="2">
    <source>
        <dbReference type="ARBA" id="ARBA00011779"/>
    </source>
</evidence>
<dbReference type="GO" id="GO:0005886">
    <property type="term" value="C:plasma membrane"/>
    <property type="evidence" value="ECO:0007669"/>
    <property type="project" value="UniProtKB-SubCell"/>
</dbReference>
<evidence type="ECO:0000259" key="10">
    <source>
        <dbReference type="PROSITE" id="PS50928"/>
    </source>
</evidence>
<feature type="transmembrane region" description="Helical" evidence="9">
    <location>
        <begin position="64"/>
        <end position="90"/>
    </location>
</feature>
<feature type="domain" description="ABC transmembrane type-1" evidence="10">
    <location>
        <begin position="64"/>
        <end position="267"/>
    </location>
</feature>
<feature type="transmembrane region" description="Helical" evidence="9">
    <location>
        <begin position="201"/>
        <end position="227"/>
    </location>
</feature>
<keyword evidence="3" id="KW-0813">Transport</keyword>
<comment type="subunit">
    <text evidence="2">The complex is composed of two ATP-binding proteins (CysA), two transmembrane proteins (CysT and CysW) and a solute-binding protein (CysP).</text>
</comment>
<sequence length="282" mass="30128">MHSAGEQRMPRRVRLGRAALIAIAVVYVCALVAVPAAALLHGAFSEGLGPFFQVFARPDVRHALSMTALMVFSAVVVNTVFGTAIAWVLTRDRFRGRRLLNGLVDVPFAISPVIVGFVLLELFGRQGLFTPVTRALGVQIAFAWPGMALATTFVTLPFVVREVAPVLEEVGTEQEAAAHTLGASALVTFFRVTLPSIRWGLAYGITLTAARSIGEFGAVLIISGGIAGRTETATSFVYRALEDRDDLGAHAVAVVLAVASLALLGAMEMLKRWRAGSRQVEE</sequence>